<proteinExistence type="predicted"/>
<protein>
    <submittedName>
        <fullName evidence="2">Uncharacterized protein</fullName>
    </submittedName>
</protein>
<feature type="compositionally biased region" description="Polar residues" evidence="1">
    <location>
        <begin position="175"/>
        <end position="194"/>
    </location>
</feature>
<keyword evidence="3" id="KW-1185">Reference proteome</keyword>
<sequence>MKQLQNLGNELVTIKRQQAQSARPYQPQAQYQARPPYQQNRPPPQAANQNQNQGQPQAARPFRPYDPNATTSSRALVPTQNNMAQEYDWCYPCNLPHNQSACFNGALNQALMVQTIGVAQEPSQEENQQQQTQQEGPPTETTLANWQTEDFCGVNQQPFQGVAANTRSKKRNIGEGQSCNPVVSQPTLTQQGVSRPNAAPNVQNQPKVPVVATHAHAQAPEKFTPSKGHQKDNSSPFNIIDQMKKTNVNISMWESLSIPGQRDLLQATMNNWLTSNQQAHMQEKVLRNAA</sequence>
<feature type="region of interest" description="Disordered" evidence="1">
    <location>
        <begin position="15"/>
        <end position="77"/>
    </location>
</feature>
<evidence type="ECO:0000313" key="3">
    <source>
        <dbReference type="Proteomes" id="UP000824469"/>
    </source>
</evidence>
<feature type="compositionally biased region" description="Low complexity" evidence="1">
    <location>
        <begin position="16"/>
        <end position="61"/>
    </location>
</feature>
<feature type="region of interest" description="Disordered" evidence="1">
    <location>
        <begin position="120"/>
        <end position="141"/>
    </location>
</feature>
<dbReference type="AlphaFoldDB" id="A0AA38GHD3"/>
<name>A0AA38GHD3_TAXCH</name>
<feature type="compositionally biased region" description="Polar residues" evidence="1">
    <location>
        <begin position="68"/>
        <end position="77"/>
    </location>
</feature>
<dbReference type="Proteomes" id="UP000824469">
    <property type="component" value="Unassembled WGS sequence"/>
</dbReference>
<evidence type="ECO:0000313" key="2">
    <source>
        <dbReference type="EMBL" id="KAH9321405.1"/>
    </source>
</evidence>
<organism evidence="2 3">
    <name type="scientific">Taxus chinensis</name>
    <name type="common">Chinese yew</name>
    <name type="synonym">Taxus wallichiana var. chinensis</name>
    <dbReference type="NCBI Taxonomy" id="29808"/>
    <lineage>
        <taxon>Eukaryota</taxon>
        <taxon>Viridiplantae</taxon>
        <taxon>Streptophyta</taxon>
        <taxon>Embryophyta</taxon>
        <taxon>Tracheophyta</taxon>
        <taxon>Spermatophyta</taxon>
        <taxon>Pinopsida</taxon>
        <taxon>Pinidae</taxon>
        <taxon>Conifers II</taxon>
        <taxon>Cupressales</taxon>
        <taxon>Taxaceae</taxon>
        <taxon>Taxus</taxon>
    </lineage>
</organism>
<accession>A0AA38GHD3</accession>
<feature type="region of interest" description="Disordered" evidence="1">
    <location>
        <begin position="170"/>
        <end position="203"/>
    </location>
</feature>
<evidence type="ECO:0000256" key="1">
    <source>
        <dbReference type="SAM" id="MobiDB-lite"/>
    </source>
</evidence>
<reference evidence="2 3" key="1">
    <citation type="journal article" date="2021" name="Nat. Plants">
        <title>The Taxus genome provides insights into paclitaxel biosynthesis.</title>
        <authorList>
            <person name="Xiong X."/>
            <person name="Gou J."/>
            <person name="Liao Q."/>
            <person name="Li Y."/>
            <person name="Zhou Q."/>
            <person name="Bi G."/>
            <person name="Li C."/>
            <person name="Du R."/>
            <person name="Wang X."/>
            <person name="Sun T."/>
            <person name="Guo L."/>
            <person name="Liang H."/>
            <person name="Lu P."/>
            <person name="Wu Y."/>
            <person name="Zhang Z."/>
            <person name="Ro D.K."/>
            <person name="Shang Y."/>
            <person name="Huang S."/>
            <person name="Yan J."/>
        </authorList>
    </citation>
    <scope>NUCLEOTIDE SEQUENCE [LARGE SCALE GENOMIC DNA]</scope>
    <source>
        <strain evidence="2">Ta-2019</strain>
    </source>
</reference>
<comment type="caution">
    <text evidence="2">The sequence shown here is derived from an EMBL/GenBank/DDBJ whole genome shotgun (WGS) entry which is preliminary data.</text>
</comment>
<dbReference type="EMBL" id="JAHRHJ020000003">
    <property type="protein sequence ID" value="KAH9321405.1"/>
    <property type="molecule type" value="Genomic_DNA"/>
</dbReference>
<gene>
    <name evidence="2" type="ORF">KI387_016044</name>
</gene>